<keyword evidence="4" id="KW-1185">Reference proteome</keyword>
<gene>
    <name evidence="3" type="ORF">WMO26_10480</name>
</gene>
<dbReference type="EMBL" id="JBBMFD010000020">
    <property type="protein sequence ID" value="MEQ2441251.1"/>
    <property type="molecule type" value="Genomic_DNA"/>
</dbReference>
<sequence length="270" mass="30976">MYSIGMFSKIHHVTTKTLRHYDEIGLLKPAFTAPDTGYRYYSSEQLMQMHQILSLKQMGFSLTEIGLLMENRGAMEALLLAKKRELAGAAADIGEKLMLIENVLQSAKGDFMKQYTATIKELPQVIVASLRRVMPDYSALFTLFPQVMGPELMRLGCKCREPEYCFSIYHSGEYKERDIDTEVCQAVTEKKEDTKLLSFKVLPAVPAAVCVLHKGSYSNLREAYLFATKWIEDNGYQILDNPRESYIDGIWNQEKEEDWLTEIQFPVKKK</sequence>
<dbReference type="CDD" id="cd01107">
    <property type="entry name" value="HTH_BmrR"/>
    <property type="match status" value="1"/>
</dbReference>
<dbReference type="SUPFAM" id="SSF46955">
    <property type="entry name" value="Putative DNA-binding domain"/>
    <property type="match status" value="1"/>
</dbReference>
<comment type="caution">
    <text evidence="3">The sequence shown here is derived from an EMBL/GenBank/DDBJ whole genome shotgun (WGS) entry which is preliminary data.</text>
</comment>
<evidence type="ECO:0000259" key="2">
    <source>
        <dbReference type="PROSITE" id="PS50937"/>
    </source>
</evidence>
<evidence type="ECO:0000313" key="3">
    <source>
        <dbReference type="EMBL" id="MEQ2441251.1"/>
    </source>
</evidence>
<dbReference type="RefSeq" id="WP_349220226.1">
    <property type="nucleotide sequence ID" value="NZ_JBBMFD010000020.1"/>
</dbReference>
<keyword evidence="1" id="KW-0238">DNA-binding</keyword>
<dbReference type="PANTHER" id="PTHR30204">
    <property type="entry name" value="REDOX-CYCLING DRUG-SENSING TRANSCRIPTIONAL ACTIVATOR SOXR"/>
    <property type="match status" value="1"/>
</dbReference>
<organism evidence="3 4">
    <name type="scientific">Solibaculum intestinale</name>
    <dbReference type="NCBI Taxonomy" id="3133165"/>
    <lineage>
        <taxon>Bacteria</taxon>
        <taxon>Bacillati</taxon>
        <taxon>Bacillota</taxon>
        <taxon>Clostridia</taxon>
        <taxon>Eubacteriales</taxon>
        <taxon>Oscillospiraceae</taxon>
        <taxon>Solibaculum</taxon>
    </lineage>
</organism>
<dbReference type="Pfam" id="PF13411">
    <property type="entry name" value="MerR_1"/>
    <property type="match status" value="1"/>
</dbReference>
<reference evidence="3 4" key="1">
    <citation type="submission" date="2024-03" db="EMBL/GenBank/DDBJ databases">
        <title>Human intestinal bacterial collection.</title>
        <authorList>
            <person name="Pauvert C."/>
            <person name="Hitch T.C.A."/>
            <person name="Clavel T."/>
        </authorList>
    </citation>
    <scope>NUCLEOTIDE SEQUENCE [LARGE SCALE GENOMIC DNA]</scope>
    <source>
        <strain evidence="3 4">CLA-JM-H44</strain>
    </source>
</reference>
<dbReference type="InterPro" id="IPR009061">
    <property type="entry name" value="DNA-bd_dom_put_sf"/>
</dbReference>
<dbReference type="SUPFAM" id="SSF55136">
    <property type="entry name" value="Probable bacterial effector-binding domain"/>
    <property type="match status" value="1"/>
</dbReference>
<dbReference type="PANTHER" id="PTHR30204:SF97">
    <property type="entry name" value="MERR FAMILY REGULATORY PROTEIN"/>
    <property type="match status" value="1"/>
</dbReference>
<dbReference type="Gene3D" id="3.20.80.10">
    <property type="entry name" value="Regulatory factor, effector binding domain"/>
    <property type="match status" value="1"/>
</dbReference>
<dbReference type="Proteomes" id="UP001489509">
    <property type="component" value="Unassembled WGS sequence"/>
</dbReference>
<accession>A0ABV1E450</accession>
<dbReference type="InterPro" id="IPR029442">
    <property type="entry name" value="GyrI-like"/>
</dbReference>
<dbReference type="PROSITE" id="PS50937">
    <property type="entry name" value="HTH_MERR_2"/>
    <property type="match status" value="1"/>
</dbReference>
<dbReference type="InterPro" id="IPR010499">
    <property type="entry name" value="AraC_E-bd"/>
</dbReference>
<evidence type="ECO:0000313" key="4">
    <source>
        <dbReference type="Proteomes" id="UP001489509"/>
    </source>
</evidence>
<dbReference type="InterPro" id="IPR000551">
    <property type="entry name" value="MerR-type_HTH_dom"/>
</dbReference>
<dbReference type="SMART" id="SM00422">
    <property type="entry name" value="HTH_MERR"/>
    <property type="match status" value="1"/>
</dbReference>
<protein>
    <submittedName>
        <fullName evidence="3">MerR family transcriptional regulator</fullName>
    </submittedName>
</protein>
<dbReference type="InterPro" id="IPR011256">
    <property type="entry name" value="Reg_factor_effector_dom_sf"/>
</dbReference>
<evidence type="ECO:0000256" key="1">
    <source>
        <dbReference type="ARBA" id="ARBA00023125"/>
    </source>
</evidence>
<dbReference type="Gene3D" id="1.10.1660.10">
    <property type="match status" value="1"/>
</dbReference>
<proteinExistence type="predicted"/>
<dbReference type="SMART" id="SM00871">
    <property type="entry name" value="AraC_E_bind"/>
    <property type="match status" value="1"/>
</dbReference>
<feature type="domain" description="HTH merR-type" evidence="2">
    <location>
        <begin position="1"/>
        <end position="71"/>
    </location>
</feature>
<dbReference type="Pfam" id="PF06445">
    <property type="entry name" value="GyrI-like"/>
    <property type="match status" value="1"/>
</dbReference>
<name>A0ABV1E450_9FIRM</name>
<dbReference type="InterPro" id="IPR047057">
    <property type="entry name" value="MerR_fam"/>
</dbReference>